<keyword evidence="13" id="KW-1185">Reference proteome</keyword>
<evidence type="ECO:0000256" key="4">
    <source>
        <dbReference type="ARBA" id="ARBA00022989"/>
    </source>
</evidence>
<dbReference type="Pfam" id="PF17200">
    <property type="entry name" value="sCache_2"/>
    <property type="match status" value="1"/>
</dbReference>
<protein>
    <submittedName>
        <fullName evidence="12">Methyl-accepting chemotaxis protein</fullName>
    </submittedName>
</protein>
<dbReference type="InterPro" id="IPR033480">
    <property type="entry name" value="sCache_2"/>
</dbReference>
<dbReference type="PROSITE" id="PS50885">
    <property type="entry name" value="HAMP"/>
    <property type="match status" value="1"/>
</dbReference>
<evidence type="ECO:0000256" key="9">
    <source>
        <dbReference type="SAM" id="Phobius"/>
    </source>
</evidence>
<evidence type="ECO:0000256" key="3">
    <source>
        <dbReference type="ARBA" id="ARBA00022692"/>
    </source>
</evidence>
<keyword evidence="3 9" id="KW-0812">Transmembrane</keyword>
<accession>A0A1I4ZVE7</accession>
<evidence type="ECO:0000256" key="1">
    <source>
        <dbReference type="ARBA" id="ARBA00004651"/>
    </source>
</evidence>
<dbReference type="Gene3D" id="3.30.450.20">
    <property type="entry name" value="PAS domain"/>
    <property type="match status" value="1"/>
</dbReference>
<keyword evidence="5 9" id="KW-0472">Membrane</keyword>
<dbReference type="GO" id="GO:0007165">
    <property type="term" value="P:signal transduction"/>
    <property type="evidence" value="ECO:0007669"/>
    <property type="project" value="UniProtKB-KW"/>
</dbReference>
<dbReference type="FunFam" id="1.10.287.950:FF:000001">
    <property type="entry name" value="Methyl-accepting chemotaxis sensory transducer"/>
    <property type="match status" value="1"/>
</dbReference>
<evidence type="ECO:0000256" key="5">
    <source>
        <dbReference type="ARBA" id="ARBA00023136"/>
    </source>
</evidence>
<dbReference type="RefSeq" id="WP_177187833.1">
    <property type="nucleotide sequence ID" value="NZ_FOVE01000011.1"/>
</dbReference>
<dbReference type="STRING" id="83765.SAMN05660284_01728"/>
<proteinExistence type="inferred from homology"/>
<evidence type="ECO:0000259" key="11">
    <source>
        <dbReference type="PROSITE" id="PS50885"/>
    </source>
</evidence>
<evidence type="ECO:0000256" key="7">
    <source>
        <dbReference type="ARBA" id="ARBA00029447"/>
    </source>
</evidence>
<name>A0A1I4ZVE7_9NEIS</name>
<evidence type="ECO:0000256" key="2">
    <source>
        <dbReference type="ARBA" id="ARBA00022475"/>
    </source>
</evidence>
<dbReference type="InterPro" id="IPR003660">
    <property type="entry name" value="HAMP_dom"/>
</dbReference>
<feature type="domain" description="HAMP" evidence="11">
    <location>
        <begin position="62"/>
        <end position="114"/>
    </location>
</feature>
<dbReference type="GO" id="GO:0006935">
    <property type="term" value="P:chemotaxis"/>
    <property type="evidence" value="ECO:0007669"/>
    <property type="project" value="InterPro"/>
</dbReference>
<keyword evidence="6 8" id="KW-0807">Transducer</keyword>
<dbReference type="GO" id="GO:0004888">
    <property type="term" value="F:transmembrane signaling receptor activity"/>
    <property type="evidence" value="ECO:0007669"/>
    <property type="project" value="InterPro"/>
</dbReference>
<dbReference type="PANTHER" id="PTHR32089">
    <property type="entry name" value="METHYL-ACCEPTING CHEMOTAXIS PROTEIN MCPB"/>
    <property type="match status" value="1"/>
</dbReference>
<evidence type="ECO:0000256" key="8">
    <source>
        <dbReference type="PROSITE-ProRule" id="PRU00284"/>
    </source>
</evidence>
<sequence>MLDNMKIGTRLILGSGLVLVLISAVSVYAILNVPPEKGQMTLFILLAVVAAVSSAIAWFLTRGIIRPLNDALHVAEAIAIGNLNVDVEITSKDEIGQLLGGMQQMILKLRGVIANVKIVADNVATGSHQLSSASEQLSKGSENLSNQVEQIVTAMNEVSQAVTDVAKSAANTTAASEKVLDAAVHGRDTVDTTAADMERIAQAIQEAANTIGELGKNSAQIGQIVNVINDIAGQTNLLALNAAIEAARAGEQGRGFAVVADEVRSLAERTSQSTKDIAQKVQGIQQAAEGSVGAIQRGSQEVGKGVGLAKEARESLDIIVTASGQAEDMVQCIASATEEQSVAVGEVTHSLANIADITNQSVESTLKIKQSASDLAKQASDLRSMISFFKGTTAEAEALVKRAIAHIKQHGRQKAFADLSDKNGEFVNRDLFVFVYDMTGKCLAHGRNAEKIGENMMGSKDPDGKLFVKERIDIAKTKGSGWQYYKSIDPVTKKHENKTAYIEVFEDVIVASGAYK</sequence>
<dbReference type="EMBL" id="FOVE01000011">
    <property type="protein sequence ID" value="SFN54023.1"/>
    <property type="molecule type" value="Genomic_DNA"/>
</dbReference>
<dbReference type="SUPFAM" id="SSF58104">
    <property type="entry name" value="Methyl-accepting chemotaxis protein (MCP) signaling domain"/>
    <property type="match status" value="1"/>
</dbReference>
<evidence type="ECO:0000259" key="10">
    <source>
        <dbReference type="PROSITE" id="PS50111"/>
    </source>
</evidence>
<keyword evidence="2" id="KW-1003">Cell membrane</keyword>
<dbReference type="InterPro" id="IPR004090">
    <property type="entry name" value="Chemotax_Me-accpt_rcpt"/>
</dbReference>
<dbReference type="Gene3D" id="6.10.340.10">
    <property type="match status" value="1"/>
</dbReference>
<dbReference type="AlphaFoldDB" id="A0A1I4ZVE7"/>
<organism evidence="12 13">
    <name type="scientific">Formivibrio citricus</name>
    <dbReference type="NCBI Taxonomy" id="83765"/>
    <lineage>
        <taxon>Bacteria</taxon>
        <taxon>Pseudomonadati</taxon>
        <taxon>Pseudomonadota</taxon>
        <taxon>Betaproteobacteria</taxon>
        <taxon>Neisseriales</taxon>
        <taxon>Chitinibacteraceae</taxon>
        <taxon>Formivibrio</taxon>
    </lineage>
</organism>
<feature type="domain" description="Methyl-accepting transducer" evidence="10">
    <location>
        <begin position="119"/>
        <end position="355"/>
    </location>
</feature>
<reference evidence="13" key="1">
    <citation type="submission" date="2016-10" db="EMBL/GenBank/DDBJ databases">
        <authorList>
            <person name="Varghese N."/>
            <person name="Submissions S."/>
        </authorList>
    </citation>
    <scope>NUCLEOTIDE SEQUENCE [LARGE SCALE GENOMIC DNA]</scope>
    <source>
        <strain evidence="13">DSM 6150</strain>
    </source>
</reference>
<dbReference type="GO" id="GO:0005886">
    <property type="term" value="C:plasma membrane"/>
    <property type="evidence" value="ECO:0007669"/>
    <property type="project" value="UniProtKB-SubCell"/>
</dbReference>
<dbReference type="SMART" id="SM01049">
    <property type="entry name" value="Cache_2"/>
    <property type="match status" value="1"/>
</dbReference>
<dbReference type="CDD" id="cd11386">
    <property type="entry name" value="MCP_signal"/>
    <property type="match status" value="1"/>
</dbReference>
<evidence type="ECO:0000313" key="13">
    <source>
        <dbReference type="Proteomes" id="UP000242869"/>
    </source>
</evidence>
<dbReference type="Pfam" id="PF00672">
    <property type="entry name" value="HAMP"/>
    <property type="match status" value="1"/>
</dbReference>
<dbReference type="PROSITE" id="PS50111">
    <property type="entry name" value="CHEMOTAXIS_TRANSDUC_2"/>
    <property type="match status" value="1"/>
</dbReference>
<feature type="transmembrane region" description="Helical" evidence="9">
    <location>
        <begin position="39"/>
        <end position="60"/>
    </location>
</feature>
<keyword evidence="4 9" id="KW-1133">Transmembrane helix</keyword>
<comment type="subcellular location">
    <subcellularLocation>
        <location evidence="1">Cell membrane</location>
        <topology evidence="1">Multi-pass membrane protein</topology>
    </subcellularLocation>
</comment>
<evidence type="ECO:0000256" key="6">
    <source>
        <dbReference type="ARBA" id="ARBA00023224"/>
    </source>
</evidence>
<dbReference type="Pfam" id="PF00015">
    <property type="entry name" value="MCPsignal"/>
    <property type="match status" value="1"/>
</dbReference>
<comment type="similarity">
    <text evidence="7">Belongs to the methyl-accepting chemotaxis (MCP) protein family.</text>
</comment>
<dbReference type="CDD" id="cd06225">
    <property type="entry name" value="HAMP"/>
    <property type="match status" value="1"/>
</dbReference>
<dbReference type="PRINTS" id="PR00260">
    <property type="entry name" value="CHEMTRNSDUCR"/>
</dbReference>
<dbReference type="SMART" id="SM00283">
    <property type="entry name" value="MA"/>
    <property type="match status" value="1"/>
</dbReference>
<gene>
    <name evidence="12" type="ORF">SAMN05660284_01728</name>
</gene>
<dbReference type="PANTHER" id="PTHR32089:SF112">
    <property type="entry name" value="LYSOZYME-LIKE PROTEIN-RELATED"/>
    <property type="match status" value="1"/>
</dbReference>
<dbReference type="Proteomes" id="UP000242869">
    <property type="component" value="Unassembled WGS sequence"/>
</dbReference>
<dbReference type="Gene3D" id="1.10.287.950">
    <property type="entry name" value="Methyl-accepting chemotaxis protein"/>
    <property type="match status" value="1"/>
</dbReference>
<evidence type="ECO:0000313" key="12">
    <source>
        <dbReference type="EMBL" id="SFN54023.1"/>
    </source>
</evidence>
<dbReference type="SMART" id="SM00304">
    <property type="entry name" value="HAMP"/>
    <property type="match status" value="2"/>
</dbReference>
<dbReference type="InterPro" id="IPR004089">
    <property type="entry name" value="MCPsignal_dom"/>
</dbReference>